<dbReference type="AlphaFoldDB" id="A0A8H7T8W1"/>
<evidence type="ECO:0000313" key="2">
    <source>
        <dbReference type="EMBL" id="KAG4415539.1"/>
    </source>
</evidence>
<keyword evidence="1" id="KW-0472">Membrane</keyword>
<accession>A0A8H7T8W1</accession>
<organism evidence="2 3">
    <name type="scientific">Cadophora malorum</name>
    <dbReference type="NCBI Taxonomy" id="108018"/>
    <lineage>
        <taxon>Eukaryota</taxon>
        <taxon>Fungi</taxon>
        <taxon>Dikarya</taxon>
        <taxon>Ascomycota</taxon>
        <taxon>Pezizomycotina</taxon>
        <taxon>Leotiomycetes</taxon>
        <taxon>Helotiales</taxon>
        <taxon>Ploettnerulaceae</taxon>
        <taxon>Cadophora</taxon>
    </lineage>
</organism>
<dbReference type="EMBL" id="JAFJYH010000219">
    <property type="protein sequence ID" value="KAG4415539.1"/>
    <property type="molecule type" value="Genomic_DNA"/>
</dbReference>
<sequence>MDGINAYLLRINLNSKDFTAPQKIIRPAQPPPINSKNSGVIYVSATLASTMAFISLGGASAMLETWRATFQHLRKTYIDHPMYEMIHNPSPIWRYLGTCFDEFVHRNITLILVTDTIFVFAFWWNFFYPRDRDMARKCHIIQRIMDKPSSPERDEVILDIRVELNNAYVNRKAIQQWNGELLMDIPGAEEHWEKKNPGWWRNKYHFPDGRPDKFDTRVLTWGRSWKCPARTHRKDESTVEKVQP</sequence>
<dbReference type="Proteomes" id="UP000664132">
    <property type="component" value="Unassembled WGS sequence"/>
</dbReference>
<name>A0A8H7T8W1_9HELO</name>
<feature type="transmembrane region" description="Helical" evidence="1">
    <location>
        <begin position="108"/>
        <end position="127"/>
    </location>
</feature>
<gene>
    <name evidence="2" type="ORF">IFR04_011351</name>
</gene>
<keyword evidence="3" id="KW-1185">Reference proteome</keyword>
<keyword evidence="1" id="KW-1133">Transmembrane helix</keyword>
<comment type="caution">
    <text evidence="2">The sequence shown here is derived from an EMBL/GenBank/DDBJ whole genome shotgun (WGS) entry which is preliminary data.</text>
</comment>
<feature type="transmembrane region" description="Helical" evidence="1">
    <location>
        <begin position="40"/>
        <end position="63"/>
    </location>
</feature>
<keyword evidence="1" id="KW-0812">Transmembrane</keyword>
<dbReference type="OrthoDB" id="3560616at2759"/>
<reference evidence="2" key="1">
    <citation type="submission" date="2021-02" db="EMBL/GenBank/DDBJ databases">
        <title>Genome sequence Cadophora malorum strain M34.</title>
        <authorList>
            <person name="Stefanovic E."/>
            <person name="Vu D."/>
            <person name="Scully C."/>
            <person name="Dijksterhuis J."/>
            <person name="Roader J."/>
            <person name="Houbraken J."/>
        </authorList>
    </citation>
    <scope>NUCLEOTIDE SEQUENCE</scope>
    <source>
        <strain evidence="2">M34</strain>
    </source>
</reference>
<protein>
    <submittedName>
        <fullName evidence="2">Uncharacterized protein</fullName>
    </submittedName>
</protein>
<proteinExistence type="predicted"/>
<evidence type="ECO:0000313" key="3">
    <source>
        <dbReference type="Proteomes" id="UP000664132"/>
    </source>
</evidence>
<evidence type="ECO:0000256" key="1">
    <source>
        <dbReference type="SAM" id="Phobius"/>
    </source>
</evidence>